<keyword evidence="1" id="KW-1133">Transmembrane helix</keyword>
<protein>
    <submittedName>
        <fullName evidence="2">Uncharacterized protein</fullName>
    </submittedName>
</protein>
<keyword evidence="1" id="KW-0812">Transmembrane</keyword>
<dbReference type="Proteomes" id="UP000490535">
    <property type="component" value="Unassembled WGS sequence"/>
</dbReference>
<name>A0A833UF08_ACIBZ</name>
<dbReference type="AlphaFoldDB" id="A0A833UF08"/>
<gene>
    <name evidence="2" type="ORF">GAK29_00203</name>
</gene>
<evidence type="ECO:0000313" key="2">
    <source>
        <dbReference type="EMBL" id="KAF1028107.1"/>
    </source>
</evidence>
<feature type="transmembrane region" description="Helical" evidence="1">
    <location>
        <begin position="12"/>
        <end position="37"/>
    </location>
</feature>
<reference evidence="3" key="1">
    <citation type="journal article" date="2020" name="MBio">
        <title>Horizontal gene transfer to a defensive symbiont with a reduced genome amongst a multipartite beetle microbiome.</title>
        <authorList>
            <person name="Waterworth S.C."/>
            <person name="Florez L.V."/>
            <person name="Rees E.R."/>
            <person name="Hertweck C."/>
            <person name="Kaltenpoth M."/>
            <person name="Kwan J.C."/>
        </authorList>
    </citation>
    <scope>NUCLEOTIDE SEQUENCE [LARGE SCALE GENOMIC DNA]</scope>
</reference>
<comment type="caution">
    <text evidence="2">The sequence shown here is derived from an EMBL/GenBank/DDBJ whole genome shotgun (WGS) entry which is preliminary data.</text>
</comment>
<evidence type="ECO:0000313" key="3">
    <source>
        <dbReference type="Proteomes" id="UP000490535"/>
    </source>
</evidence>
<dbReference type="EMBL" id="WNDP01000003">
    <property type="protein sequence ID" value="KAF1028107.1"/>
    <property type="molecule type" value="Genomic_DNA"/>
</dbReference>
<proteinExistence type="predicted"/>
<organism evidence="2 3">
    <name type="scientific">Acinetobacter bereziniae</name>
    <name type="common">Acinetobacter genomosp. 10</name>
    <dbReference type="NCBI Taxonomy" id="106648"/>
    <lineage>
        <taxon>Bacteria</taxon>
        <taxon>Pseudomonadati</taxon>
        <taxon>Pseudomonadota</taxon>
        <taxon>Gammaproteobacteria</taxon>
        <taxon>Moraxellales</taxon>
        <taxon>Moraxellaceae</taxon>
        <taxon>Acinetobacter</taxon>
    </lineage>
</organism>
<sequence length="100" mass="11324">MKYSQNGFIGDFTFAGWVVIIFAIFFIGVVVMGVYGITDASAEQLKEVNATVELAQQQPFAKEFNKEIKPYLEDGRITKEEAETILKQYETIKLKYSASK</sequence>
<accession>A0A833UF08</accession>
<keyword evidence="1" id="KW-0472">Membrane</keyword>
<evidence type="ECO:0000256" key="1">
    <source>
        <dbReference type="SAM" id="Phobius"/>
    </source>
</evidence>